<reference evidence="3 4" key="1">
    <citation type="journal article" date="2014" name="Genome Biol. Evol.">
        <title>Comparative genomics and transcriptomics analyses reveal divergent lifestyle features of nematode endoparasitic fungus Hirsutella minnesotensis.</title>
        <authorList>
            <person name="Lai Y."/>
            <person name="Liu K."/>
            <person name="Zhang X."/>
            <person name="Zhang X."/>
            <person name="Li K."/>
            <person name="Wang N."/>
            <person name="Shu C."/>
            <person name="Wu Y."/>
            <person name="Wang C."/>
            <person name="Bushley K.E."/>
            <person name="Xiang M."/>
            <person name="Liu X."/>
        </authorList>
    </citation>
    <scope>NUCLEOTIDE SEQUENCE [LARGE SCALE GENOMIC DNA]</scope>
    <source>
        <strain evidence="3 4">3608</strain>
    </source>
</reference>
<evidence type="ECO:0000256" key="2">
    <source>
        <dbReference type="SAM" id="SignalP"/>
    </source>
</evidence>
<evidence type="ECO:0000313" key="3">
    <source>
        <dbReference type="EMBL" id="KJZ68607.1"/>
    </source>
</evidence>
<dbReference type="EMBL" id="KQ030851">
    <property type="protein sequence ID" value="KJZ68607.1"/>
    <property type="molecule type" value="Genomic_DNA"/>
</dbReference>
<feature type="chain" id="PRO_5002526187" evidence="2">
    <location>
        <begin position="18"/>
        <end position="151"/>
    </location>
</feature>
<protein>
    <submittedName>
        <fullName evidence="3">Uncharacterized protein</fullName>
    </submittedName>
</protein>
<dbReference type="Proteomes" id="UP000054481">
    <property type="component" value="Unassembled WGS sequence"/>
</dbReference>
<accession>A0A0F7ZWA0</accession>
<feature type="region of interest" description="Disordered" evidence="1">
    <location>
        <begin position="122"/>
        <end position="151"/>
    </location>
</feature>
<evidence type="ECO:0000313" key="4">
    <source>
        <dbReference type="Proteomes" id="UP000054481"/>
    </source>
</evidence>
<keyword evidence="2" id="KW-0732">Signal</keyword>
<keyword evidence="4" id="KW-1185">Reference proteome</keyword>
<sequence>MVRIAAVALAFAATAFTAVIHTHGASVDAYAARRSVDQPLAFKRESLDDIKKQAMEKVNYLKSSYTKEQNGTLDEIQSKLTELGKALEVDGPQGSVNGTGSSQFNKIKDEVNGLFDKVEKSYTNEQRKTQEEIKALSDKLKASEPGANSEN</sequence>
<feature type="signal peptide" evidence="2">
    <location>
        <begin position="1"/>
        <end position="17"/>
    </location>
</feature>
<feature type="compositionally biased region" description="Basic and acidic residues" evidence="1">
    <location>
        <begin position="122"/>
        <end position="142"/>
    </location>
</feature>
<organism evidence="3 4">
    <name type="scientific">Hirsutella minnesotensis 3608</name>
    <dbReference type="NCBI Taxonomy" id="1043627"/>
    <lineage>
        <taxon>Eukaryota</taxon>
        <taxon>Fungi</taxon>
        <taxon>Dikarya</taxon>
        <taxon>Ascomycota</taxon>
        <taxon>Pezizomycotina</taxon>
        <taxon>Sordariomycetes</taxon>
        <taxon>Hypocreomycetidae</taxon>
        <taxon>Hypocreales</taxon>
        <taxon>Ophiocordycipitaceae</taxon>
        <taxon>Hirsutella</taxon>
    </lineage>
</organism>
<dbReference type="AlphaFoldDB" id="A0A0F7ZWA0"/>
<dbReference type="Gene3D" id="1.20.120.20">
    <property type="entry name" value="Apolipoprotein"/>
    <property type="match status" value="1"/>
</dbReference>
<proteinExistence type="predicted"/>
<evidence type="ECO:0000256" key="1">
    <source>
        <dbReference type="SAM" id="MobiDB-lite"/>
    </source>
</evidence>
<gene>
    <name evidence="3" type="ORF">HIM_12005</name>
</gene>
<name>A0A0F7ZWA0_9HYPO</name>